<name>A0A9J6FY94_HAELO</name>
<gene>
    <name evidence="1" type="ORF">HPB48_001047</name>
</gene>
<dbReference type="AlphaFoldDB" id="A0A9J6FY94"/>
<sequence length="526" mass="59433">MATTPAEGAMAFFRSCDAVLRGDTDQLHTVKRLLAEANITWPRRATTPDVLETLLHTSVKLRLSPLFNIEIDMTVDYGTDVFLMPFDDSRLLRRKFDFLYSATEGEQRAYFNLLRDRFGSTKAQEREVTFEEVADLSISMLVPMFESLKKQSIPDVLLQDSLATSRWESGLALYGVKQKPITYSTEALPYIEKFFELWSVYGETKTHLLVSWCAIQIAALYANQELIVNYYGSEERALVEHGAFCLSKAYLIGKFSLFADYTAHILYRNGRRDLEEIAHNVRRAFHSRLQAWLYYEPVRTVVADWDSVATVFSAFDAGGGNIANDTQLYPVMGDSLAENWKNAAITMKTMRSDKVFMTLLSSGLHVVFYNDFVLLPFAASFPLYNVDATDAVKYGGIGKEMALSLSGLFYDTYWRFSQANHSIANVSKCMGGPQALANNLEVVAINALYDAFKDASAGRDIRLVGLEKYTASQIFFIASCYAKCPGSMDISNEDCNTALRHVQAFTIAFRCLQRDFMNPEERCHLF</sequence>
<dbReference type="InterPro" id="IPR024079">
    <property type="entry name" value="MetalloPept_cat_dom_sf"/>
</dbReference>
<dbReference type="VEuPathDB" id="VectorBase:HLOH_048624"/>
<comment type="caution">
    <text evidence="1">The sequence shown here is derived from an EMBL/GenBank/DDBJ whole genome shotgun (WGS) entry which is preliminary data.</text>
</comment>
<evidence type="ECO:0000313" key="2">
    <source>
        <dbReference type="Proteomes" id="UP000821853"/>
    </source>
</evidence>
<proteinExistence type="predicted"/>
<organism evidence="1 2">
    <name type="scientific">Haemaphysalis longicornis</name>
    <name type="common">Bush tick</name>
    <dbReference type="NCBI Taxonomy" id="44386"/>
    <lineage>
        <taxon>Eukaryota</taxon>
        <taxon>Metazoa</taxon>
        <taxon>Ecdysozoa</taxon>
        <taxon>Arthropoda</taxon>
        <taxon>Chelicerata</taxon>
        <taxon>Arachnida</taxon>
        <taxon>Acari</taxon>
        <taxon>Parasitiformes</taxon>
        <taxon>Ixodida</taxon>
        <taxon>Ixodoidea</taxon>
        <taxon>Ixodidae</taxon>
        <taxon>Haemaphysalinae</taxon>
        <taxon>Haemaphysalis</taxon>
    </lineage>
</organism>
<dbReference type="InterPro" id="IPR000718">
    <property type="entry name" value="Peptidase_M13"/>
</dbReference>
<dbReference type="PANTHER" id="PTHR11733">
    <property type="entry name" value="ZINC METALLOPROTEASE FAMILY M13 NEPRILYSIN-RELATED"/>
    <property type="match status" value="1"/>
</dbReference>
<dbReference type="SUPFAM" id="SSF55486">
    <property type="entry name" value="Metalloproteases ('zincins'), catalytic domain"/>
    <property type="match status" value="1"/>
</dbReference>
<dbReference type="PANTHER" id="PTHR11733:SF241">
    <property type="entry name" value="GH26575P-RELATED"/>
    <property type="match status" value="1"/>
</dbReference>
<dbReference type="EMBL" id="JABSTR010000004">
    <property type="protein sequence ID" value="KAH9368053.1"/>
    <property type="molecule type" value="Genomic_DNA"/>
</dbReference>
<dbReference type="OrthoDB" id="6503434at2759"/>
<accession>A0A9J6FY94</accession>
<protein>
    <submittedName>
        <fullName evidence="1">Uncharacterized protein</fullName>
    </submittedName>
</protein>
<dbReference type="GO" id="GO:0005886">
    <property type="term" value="C:plasma membrane"/>
    <property type="evidence" value="ECO:0007669"/>
    <property type="project" value="TreeGrafter"/>
</dbReference>
<evidence type="ECO:0000313" key="1">
    <source>
        <dbReference type="EMBL" id="KAH9368053.1"/>
    </source>
</evidence>
<dbReference type="Proteomes" id="UP000821853">
    <property type="component" value="Chromosome 2"/>
</dbReference>
<dbReference type="GO" id="GO:0016485">
    <property type="term" value="P:protein processing"/>
    <property type="evidence" value="ECO:0007669"/>
    <property type="project" value="TreeGrafter"/>
</dbReference>
<keyword evidence="2" id="KW-1185">Reference proteome</keyword>
<dbReference type="Gene3D" id="3.40.390.10">
    <property type="entry name" value="Collagenase (Catalytic Domain)"/>
    <property type="match status" value="1"/>
</dbReference>
<dbReference type="PROSITE" id="PS51885">
    <property type="entry name" value="NEPRILYSIN"/>
    <property type="match status" value="1"/>
</dbReference>
<reference evidence="1 2" key="1">
    <citation type="journal article" date="2020" name="Cell">
        <title>Large-Scale Comparative Analyses of Tick Genomes Elucidate Their Genetic Diversity and Vector Capacities.</title>
        <authorList>
            <consortium name="Tick Genome and Microbiome Consortium (TIGMIC)"/>
            <person name="Jia N."/>
            <person name="Wang J."/>
            <person name="Shi W."/>
            <person name="Du L."/>
            <person name="Sun Y."/>
            <person name="Zhan W."/>
            <person name="Jiang J.F."/>
            <person name="Wang Q."/>
            <person name="Zhang B."/>
            <person name="Ji P."/>
            <person name="Bell-Sakyi L."/>
            <person name="Cui X.M."/>
            <person name="Yuan T.T."/>
            <person name="Jiang B.G."/>
            <person name="Yang W.F."/>
            <person name="Lam T.T."/>
            <person name="Chang Q.C."/>
            <person name="Ding S.J."/>
            <person name="Wang X.J."/>
            <person name="Zhu J.G."/>
            <person name="Ruan X.D."/>
            <person name="Zhao L."/>
            <person name="Wei J.T."/>
            <person name="Ye R.Z."/>
            <person name="Que T.C."/>
            <person name="Du C.H."/>
            <person name="Zhou Y.H."/>
            <person name="Cheng J.X."/>
            <person name="Dai P.F."/>
            <person name="Guo W.B."/>
            <person name="Han X.H."/>
            <person name="Huang E.J."/>
            <person name="Li L.F."/>
            <person name="Wei W."/>
            <person name="Gao Y.C."/>
            <person name="Liu J.Z."/>
            <person name="Shao H.Z."/>
            <person name="Wang X."/>
            <person name="Wang C.C."/>
            <person name="Yang T.C."/>
            <person name="Huo Q.B."/>
            <person name="Li W."/>
            <person name="Chen H.Y."/>
            <person name="Chen S.E."/>
            <person name="Zhou L.G."/>
            <person name="Ni X.B."/>
            <person name="Tian J.H."/>
            <person name="Sheng Y."/>
            <person name="Liu T."/>
            <person name="Pan Y.S."/>
            <person name="Xia L.Y."/>
            <person name="Li J."/>
            <person name="Zhao F."/>
            <person name="Cao W.C."/>
        </authorList>
    </citation>
    <scope>NUCLEOTIDE SEQUENCE [LARGE SCALE GENOMIC DNA]</scope>
    <source>
        <strain evidence="1">HaeL-2018</strain>
    </source>
</reference>
<dbReference type="GO" id="GO:0004222">
    <property type="term" value="F:metalloendopeptidase activity"/>
    <property type="evidence" value="ECO:0007669"/>
    <property type="project" value="InterPro"/>
</dbReference>